<keyword evidence="5 7" id="KW-1133">Transmembrane helix</keyword>
<dbReference type="GO" id="GO:0016020">
    <property type="term" value="C:membrane"/>
    <property type="evidence" value="ECO:0007669"/>
    <property type="project" value="UniProtKB-SubCell"/>
</dbReference>
<dbReference type="InterPro" id="IPR001173">
    <property type="entry name" value="Glyco_trans_2-like"/>
</dbReference>
<evidence type="ECO:0000313" key="9">
    <source>
        <dbReference type="EMBL" id="MBJ3776822.1"/>
    </source>
</evidence>
<dbReference type="RefSeq" id="WP_198882727.1">
    <property type="nucleotide sequence ID" value="NZ_JAEKJA010000011.1"/>
</dbReference>
<feature type="transmembrane region" description="Helical" evidence="7">
    <location>
        <begin position="213"/>
        <end position="234"/>
    </location>
</feature>
<protein>
    <submittedName>
        <fullName evidence="9">Glycosyltransferase</fullName>
    </submittedName>
</protein>
<feature type="domain" description="Glycosyltransferase 2-like" evidence="8">
    <location>
        <begin position="363"/>
        <end position="559"/>
    </location>
</feature>
<evidence type="ECO:0000256" key="5">
    <source>
        <dbReference type="ARBA" id="ARBA00022989"/>
    </source>
</evidence>
<evidence type="ECO:0000313" key="10">
    <source>
        <dbReference type="Proteomes" id="UP000609531"/>
    </source>
</evidence>
<accession>A0A934IMY9</accession>
<dbReference type="Pfam" id="PF13632">
    <property type="entry name" value="Glyco_trans_2_3"/>
    <property type="match status" value="1"/>
</dbReference>
<dbReference type="AlphaFoldDB" id="A0A934IMY9"/>
<organism evidence="9 10">
    <name type="scientific">Acuticoccus mangrovi</name>
    <dbReference type="NCBI Taxonomy" id="2796142"/>
    <lineage>
        <taxon>Bacteria</taxon>
        <taxon>Pseudomonadati</taxon>
        <taxon>Pseudomonadota</taxon>
        <taxon>Alphaproteobacteria</taxon>
        <taxon>Hyphomicrobiales</taxon>
        <taxon>Amorphaceae</taxon>
        <taxon>Acuticoccus</taxon>
    </lineage>
</organism>
<name>A0A934IMY9_9HYPH</name>
<comment type="caution">
    <text evidence="9">The sequence shown here is derived from an EMBL/GenBank/DDBJ whole genome shotgun (WGS) entry which is preliminary data.</text>
</comment>
<dbReference type="EMBL" id="JAEKJA010000011">
    <property type="protein sequence ID" value="MBJ3776822.1"/>
    <property type="molecule type" value="Genomic_DNA"/>
</dbReference>
<keyword evidence="10" id="KW-1185">Reference proteome</keyword>
<sequence>MVEELAFLNRNRCRPSRADAVDAREACVLLGLRNVGAGNRARREANEALAVKLAQATPQDCLDAAFTLAAGRPSEVVAGSHGVASSPPFEDRAYYAAIARWLGCRFDDGEELRRLARQGRPSIVFEPGAAILRFPASGGERLAIAPCPEWLPGLAALLTRRPELGARLLIVSPRALVRVAGHDGPLSWRGRLDPLHAVPPSDLADKVVTRGQIVTFLAVAMIVAVGSILAPVSIVGGATIAVTAVLLAYAASRGIPLVHDRWAGLPRRPLKSAELPVYTVLIPLYREDEGLAHLIRALRRLDYPADKLDIQFLVEADDDITQRAIEREARHFPCRMTIVPAGVPRTKPRALNVGLRQAEGDLVTIFDAEDRPDPEQLRIAAETFAAAPPELAALQARLTIENLSDGWLPKMFAIEYACLFEHVMPMVSSMGRLLLLGGTSNHFRIEALLKVGGWDPFNVTEDADLAVRLRRFGYRLAMIDSETHEEAPLSADAWVKQRSRWFKGYIQTWLVHNREPVRLVREVGWADAGVFHLFIIGSLTAGLAHILFMVQAPLAVMGLPLLGGGSPVLMAAQSVAVLAGYGASLALGVVTVRRRSRLSPWIVFWLPGYWVLMGCAVIIAIHDIVRKPHHWRKTTHGLARRPSRITRK</sequence>
<feature type="transmembrane region" description="Helical" evidence="7">
    <location>
        <begin position="602"/>
        <end position="621"/>
    </location>
</feature>
<dbReference type="InterPro" id="IPR029044">
    <property type="entry name" value="Nucleotide-diphossugar_trans"/>
</dbReference>
<dbReference type="PANTHER" id="PTHR43867:SF2">
    <property type="entry name" value="CELLULOSE SYNTHASE CATALYTIC SUBUNIT A [UDP-FORMING]"/>
    <property type="match status" value="1"/>
</dbReference>
<keyword evidence="2" id="KW-0328">Glycosyltransferase</keyword>
<evidence type="ECO:0000256" key="4">
    <source>
        <dbReference type="ARBA" id="ARBA00022692"/>
    </source>
</evidence>
<evidence type="ECO:0000256" key="2">
    <source>
        <dbReference type="ARBA" id="ARBA00022676"/>
    </source>
</evidence>
<feature type="transmembrane region" description="Helical" evidence="7">
    <location>
        <begin position="568"/>
        <end position="590"/>
    </location>
</feature>
<evidence type="ECO:0000256" key="3">
    <source>
        <dbReference type="ARBA" id="ARBA00022679"/>
    </source>
</evidence>
<keyword evidence="6 7" id="KW-0472">Membrane</keyword>
<feature type="transmembrane region" description="Helical" evidence="7">
    <location>
        <begin position="528"/>
        <end position="548"/>
    </location>
</feature>
<evidence type="ECO:0000256" key="7">
    <source>
        <dbReference type="SAM" id="Phobius"/>
    </source>
</evidence>
<dbReference type="Proteomes" id="UP000609531">
    <property type="component" value="Unassembled WGS sequence"/>
</dbReference>
<comment type="subcellular location">
    <subcellularLocation>
        <location evidence="1">Membrane</location>
        <topology evidence="1">Multi-pass membrane protein</topology>
    </subcellularLocation>
</comment>
<gene>
    <name evidence="9" type="ORF">JCR33_14040</name>
</gene>
<evidence type="ECO:0000259" key="8">
    <source>
        <dbReference type="Pfam" id="PF13632"/>
    </source>
</evidence>
<dbReference type="GO" id="GO:0016757">
    <property type="term" value="F:glycosyltransferase activity"/>
    <property type="evidence" value="ECO:0007669"/>
    <property type="project" value="UniProtKB-KW"/>
</dbReference>
<evidence type="ECO:0000256" key="6">
    <source>
        <dbReference type="ARBA" id="ARBA00023136"/>
    </source>
</evidence>
<dbReference type="InterPro" id="IPR050321">
    <property type="entry name" value="Glycosyltr_2/OpgH_subfam"/>
</dbReference>
<dbReference type="PANTHER" id="PTHR43867">
    <property type="entry name" value="CELLULOSE SYNTHASE CATALYTIC SUBUNIT A [UDP-FORMING]"/>
    <property type="match status" value="1"/>
</dbReference>
<keyword evidence="3" id="KW-0808">Transferase</keyword>
<dbReference type="SUPFAM" id="SSF53448">
    <property type="entry name" value="Nucleotide-diphospho-sugar transferases"/>
    <property type="match status" value="1"/>
</dbReference>
<proteinExistence type="predicted"/>
<evidence type="ECO:0000256" key="1">
    <source>
        <dbReference type="ARBA" id="ARBA00004141"/>
    </source>
</evidence>
<dbReference type="Gene3D" id="3.90.550.10">
    <property type="entry name" value="Spore Coat Polysaccharide Biosynthesis Protein SpsA, Chain A"/>
    <property type="match status" value="1"/>
</dbReference>
<reference evidence="9" key="1">
    <citation type="submission" date="2020-12" db="EMBL/GenBank/DDBJ databases">
        <title>Bacterial taxonomy.</title>
        <authorList>
            <person name="Pan X."/>
        </authorList>
    </citation>
    <scope>NUCLEOTIDE SEQUENCE</scope>
    <source>
        <strain evidence="9">B2012</strain>
    </source>
</reference>
<keyword evidence="4 7" id="KW-0812">Transmembrane</keyword>